<dbReference type="Gene3D" id="3.40.50.720">
    <property type="entry name" value="NAD(P)-binding Rossmann-like Domain"/>
    <property type="match status" value="1"/>
</dbReference>
<name>A0ABM6M8D6_9SPHN</name>
<dbReference type="GeneID" id="303486475"/>
<gene>
    <name evidence="1" type="ORF">B5J99_12910</name>
</gene>
<dbReference type="EMBL" id="CP020083">
    <property type="protein sequence ID" value="ASR52245.1"/>
    <property type="molecule type" value="Genomic_DNA"/>
</dbReference>
<dbReference type="PANTHER" id="PTHR44147">
    <property type="entry name" value="DEHYDROGENASE/REDUCTASE SDR FAMILY MEMBER 1"/>
    <property type="match status" value="1"/>
</dbReference>
<dbReference type="PRINTS" id="PR00081">
    <property type="entry name" value="GDHRDH"/>
</dbReference>
<protein>
    <submittedName>
        <fullName evidence="1">Short-chain dehydrogenase</fullName>
    </submittedName>
</protein>
<dbReference type="RefSeq" id="WP_117352598.1">
    <property type="nucleotide sequence ID" value="NZ_CP020083.1"/>
</dbReference>
<evidence type="ECO:0000313" key="1">
    <source>
        <dbReference type="EMBL" id="ASR52245.1"/>
    </source>
</evidence>
<accession>A0ABM6M8D6</accession>
<dbReference type="PANTHER" id="PTHR44147:SF2">
    <property type="entry name" value="DEHYDROGENASE_REDUCTASE SDR FAMILY MEMBER 1"/>
    <property type="match status" value="1"/>
</dbReference>
<keyword evidence="2" id="KW-1185">Reference proteome</keyword>
<dbReference type="InterPro" id="IPR002347">
    <property type="entry name" value="SDR_fam"/>
</dbReference>
<dbReference type="Pfam" id="PF00106">
    <property type="entry name" value="adh_short"/>
    <property type="match status" value="1"/>
</dbReference>
<dbReference type="SUPFAM" id="SSF51735">
    <property type="entry name" value="NAD(P)-binding Rossmann-fold domains"/>
    <property type="match status" value="1"/>
</dbReference>
<proteinExistence type="predicted"/>
<organism evidence="1 2">
    <name type="scientific">Blastomonas fulva</name>
    <dbReference type="NCBI Taxonomy" id="1550728"/>
    <lineage>
        <taxon>Bacteria</taxon>
        <taxon>Pseudomonadati</taxon>
        <taxon>Pseudomonadota</taxon>
        <taxon>Alphaproteobacteria</taxon>
        <taxon>Sphingomonadales</taxon>
        <taxon>Sphingomonadaceae</taxon>
        <taxon>Blastomonas</taxon>
    </lineage>
</organism>
<sequence length="289" mass="30397">MPDAHALAGKVALVTGASRGIGKGIAIALARQGATVYVTGRSVTEGDYYLPGTVGQTADDCDAAGGKGVAVACDHADDAQVEALFAQLRRDHGRLDILVNNAFLLSDDLIEPGSFWEKPLSNLEMWDVGVRSNFIAAWHAAQIMVPQKSGLIVAISGYAATTYTYGVIFGTSKTAVGRMSRDMAVELKPHSVAALTLWQGLTMTEKAKDNFARMADKMTASITSQQGSSTEHPGRVIAALALDPAIMSRSGGEFITAELAQDYGIADVDGAMIPSARATRGSPIWQPIA</sequence>
<reference evidence="1 2" key="1">
    <citation type="submission" date="2017-03" db="EMBL/GenBank/DDBJ databases">
        <title>Complete genome sequence of Blastomonas fulva degrading microcsystin LR.</title>
        <authorList>
            <person name="Lee H.-g."/>
            <person name="Jin L."/>
            <person name="oh H.-M."/>
        </authorList>
    </citation>
    <scope>NUCLEOTIDE SEQUENCE [LARGE SCALE GENOMIC DNA]</scope>
    <source>
        <strain evidence="1 2">T2</strain>
    </source>
</reference>
<dbReference type="InterPro" id="IPR036291">
    <property type="entry name" value="NAD(P)-bd_dom_sf"/>
</dbReference>
<evidence type="ECO:0000313" key="2">
    <source>
        <dbReference type="Proteomes" id="UP000258016"/>
    </source>
</evidence>
<dbReference type="Proteomes" id="UP000258016">
    <property type="component" value="Chromosome"/>
</dbReference>